<dbReference type="SUPFAM" id="SSF88874">
    <property type="entry name" value="Receptor-binding domain of short tail fibre protein gp12"/>
    <property type="match status" value="1"/>
</dbReference>
<protein>
    <recommendedName>
        <fullName evidence="3">Phage tail collar domain-containing protein</fullName>
    </recommendedName>
</protein>
<dbReference type="AlphaFoldDB" id="A0A6C0HLH9"/>
<evidence type="ECO:0000256" key="1">
    <source>
        <dbReference type="SAM" id="Phobius"/>
    </source>
</evidence>
<reference evidence="2" key="1">
    <citation type="journal article" date="2020" name="Nature">
        <title>Giant virus diversity and host interactions through global metagenomics.</title>
        <authorList>
            <person name="Schulz F."/>
            <person name="Roux S."/>
            <person name="Paez-Espino D."/>
            <person name="Jungbluth S."/>
            <person name="Walsh D.A."/>
            <person name="Denef V.J."/>
            <person name="McMahon K.D."/>
            <person name="Konstantinidis K.T."/>
            <person name="Eloe-Fadrosh E.A."/>
            <person name="Kyrpides N.C."/>
            <person name="Woyke T."/>
        </authorList>
    </citation>
    <scope>NUCLEOTIDE SEQUENCE</scope>
    <source>
        <strain evidence="2">GVMAG-M-3300023184-13</strain>
    </source>
</reference>
<keyword evidence="1" id="KW-0472">Membrane</keyword>
<keyword evidence="1" id="KW-1133">Transmembrane helix</keyword>
<organism evidence="2">
    <name type="scientific">viral metagenome</name>
    <dbReference type="NCBI Taxonomy" id="1070528"/>
    <lineage>
        <taxon>unclassified sequences</taxon>
        <taxon>metagenomes</taxon>
        <taxon>organismal metagenomes</taxon>
    </lineage>
</organism>
<name>A0A6C0HLH9_9ZZZZ</name>
<dbReference type="EMBL" id="MN739979">
    <property type="protein sequence ID" value="QHT81227.1"/>
    <property type="molecule type" value="Genomic_DNA"/>
</dbReference>
<accession>A0A6C0HLH9</accession>
<dbReference type="CDD" id="cd22641">
    <property type="entry name" value="C24-like"/>
    <property type="match status" value="1"/>
</dbReference>
<dbReference type="Gene3D" id="3.90.1340.10">
    <property type="entry name" value="Phage tail collar domain"/>
    <property type="match status" value="1"/>
</dbReference>
<feature type="transmembrane region" description="Helical" evidence="1">
    <location>
        <begin position="16"/>
        <end position="35"/>
    </location>
</feature>
<evidence type="ECO:0000313" key="2">
    <source>
        <dbReference type="EMBL" id="QHT81227.1"/>
    </source>
</evidence>
<sequence length="312" mass="33822">MSLSKLNSSFDIKNKWQILYAIGAIVLLIVLNFVYKRIKKQENFMVLTELQDLATNGEQVLIKNLDLVTFSNSKIGSSFGSETGGNTLLDIFSDIYGKINDNTINIATNTNDIIGNNNDINILKTSNVTVWNTANQALTVANNLSPLPVGTIIAWNSLTLPDATWALCDGARYSYINVNGAIENVQTPDLRGRFLFGAGYSSNTVAECAFGTIGGEDVHVLNIAEMPSHNHSHNINRSGSDNCGPANSFDCGNWGSLASAVIINNTGDSQPHNNMPPYYVINYIMKVYAKLSQVSTSALAQPAPTVVRRVIA</sequence>
<proteinExistence type="predicted"/>
<keyword evidence="1" id="KW-0812">Transmembrane</keyword>
<dbReference type="InterPro" id="IPR037053">
    <property type="entry name" value="Phage_tail_collar_dom_sf"/>
</dbReference>
<evidence type="ECO:0008006" key="3">
    <source>
        <dbReference type="Google" id="ProtNLM"/>
    </source>
</evidence>